<organism evidence="2 3">
    <name type="scientific">Neolewinella aurantiaca</name>
    <dbReference type="NCBI Taxonomy" id="2602767"/>
    <lineage>
        <taxon>Bacteria</taxon>
        <taxon>Pseudomonadati</taxon>
        <taxon>Bacteroidota</taxon>
        <taxon>Saprospiria</taxon>
        <taxon>Saprospirales</taxon>
        <taxon>Lewinellaceae</taxon>
        <taxon>Neolewinella</taxon>
    </lineage>
</organism>
<dbReference type="AlphaFoldDB" id="A0A5C7FIK2"/>
<feature type="signal peptide" evidence="1">
    <location>
        <begin position="1"/>
        <end position="21"/>
    </location>
</feature>
<dbReference type="OrthoDB" id="9896491at2"/>
<dbReference type="RefSeq" id="WP_147929871.1">
    <property type="nucleotide sequence ID" value="NZ_VOXD01000007.1"/>
</dbReference>
<accession>A0A5C7FIK2</accession>
<evidence type="ECO:0000313" key="2">
    <source>
        <dbReference type="EMBL" id="TXF90389.1"/>
    </source>
</evidence>
<dbReference type="Proteomes" id="UP000321907">
    <property type="component" value="Unassembled WGS sequence"/>
</dbReference>
<proteinExistence type="predicted"/>
<comment type="caution">
    <text evidence="2">The sequence shown here is derived from an EMBL/GenBank/DDBJ whole genome shotgun (WGS) entry which is preliminary data.</text>
</comment>
<sequence>MKSLSLALLFFVSLSCGDKNAQTAAVAAPATAQPAIAVSVQEPIDPPCKTFSHDLVAETFGWAGSGEGQPNSMSDGRVQNCTFMSTDNSGLAHITISKSDERTIEMKYVERAFIRDLEREDDRISSIELPAELGDQTIYTTGQKGPHYLYVLRWRVGNLIDYNITLRTNKRQEKDAVLKQLKSLAAKLTA</sequence>
<keyword evidence="1" id="KW-0732">Signal</keyword>
<gene>
    <name evidence="2" type="ORF">FUA23_06255</name>
</gene>
<evidence type="ECO:0000313" key="3">
    <source>
        <dbReference type="Proteomes" id="UP000321907"/>
    </source>
</evidence>
<reference evidence="2 3" key="1">
    <citation type="submission" date="2019-08" db="EMBL/GenBank/DDBJ databases">
        <title>Lewinella sp. strain SSH13 Genome sequencing and assembly.</title>
        <authorList>
            <person name="Kim I."/>
        </authorList>
    </citation>
    <scope>NUCLEOTIDE SEQUENCE [LARGE SCALE GENOMIC DNA]</scope>
    <source>
        <strain evidence="2 3">SSH13</strain>
    </source>
</reference>
<dbReference type="PROSITE" id="PS51257">
    <property type="entry name" value="PROKAR_LIPOPROTEIN"/>
    <property type="match status" value="1"/>
</dbReference>
<keyword evidence="3" id="KW-1185">Reference proteome</keyword>
<dbReference type="EMBL" id="VOXD01000007">
    <property type="protein sequence ID" value="TXF90389.1"/>
    <property type="molecule type" value="Genomic_DNA"/>
</dbReference>
<protein>
    <recommendedName>
        <fullName evidence="4">DUF3558 domain-containing protein</fullName>
    </recommendedName>
</protein>
<feature type="chain" id="PRO_5023116481" description="DUF3558 domain-containing protein" evidence="1">
    <location>
        <begin position="22"/>
        <end position="190"/>
    </location>
</feature>
<evidence type="ECO:0000256" key="1">
    <source>
        <dbReference type="SAM" id="SignalP"/>
    </source>
</evidence>
<name>A0A5C7FIK2_9BACT</name>
<evidence type="ECO:0008006" key="4">
    <source>
        <dbReference type="Google" id="ProtNLM"/>
    </source>
</evidence>